<comment type="caution">
    <text evidence="1">The sequence shown here is derived from an EMBL/GenBank/DDBJ whole genome shotgun (WGS) entry which is preliminary data.</text>
</comment>
<dbReference type="EMBL" id="LUKN01001137">
    <property type="protein sequence ID" value="OAR01449.1"/>
    <property type="molecule type" value="Genomic_DNA"/>
</dbReference>
<dbReference type="OrthoDB" id="5371016at2759"/>
<organism evidence="1 2">
    <name type="scientific">Cordyceps confragosa</name>
    <name type="common">Lecanicillium lecanii</name>
    <dbReference type="NCBI Taxonomy" id="2714763"/>
    <lineage>
        <taxon>Eukaryota</taxon>
        <taxon>Fungi</taxon>
        <taxon>Dikarya</taxon>
        <taxon>Ascomycota</taxon>
        <taxon>Pezizomycotina</taxon>
        <taxon>Sordariomycetes</taxon>
        <taxon>Hypocreomycetidae</taxon>
        <taxon>Hypocreales</taxon>
        <taxon>Cordycipitaceae</taxon>
        <taxon>Akanthomyces</taxon>
    </lineage>
</organism>
<sequence length="82" mass="8939">MAWDVALRDGSGRRTVMYESTSISTFKDDPEAVEVQVAEFNVVELLPVADPTTGETPLKALQLRAFLDGAPVTSRAQMIAKE</sequence>
<evidence type="ECO:0000313" key="2">
    <source>
        <dbReference type="Proteomes" id="UP000243081"/>
    </source>
</evidence>
<gene>
    <name evidence="1" type="ORF">LLEC1_07506</name>
</gene>
<protein>
    <submittedName>
        <fullName evidence="1">Uncharacterized protein</fullName>
    </submittedName>
</protein>
<dbReference type="Proteomes" id="UP000243081">
    <property type="component" value="Unassembled WGS sequence"/>
</dbReference>
<dbReference type="AlphaFoldDB" id="A0A179II92"/>
<name>A0A179II92_CORDF</name>
<keyword evidence="2" id="KW-1185">Reference proteome</keyword>
<reference evidence="1 2" key="1">
    <citation type="submission" date="2016-03" db="EMBL/GenBank/DDBJ databases">
        <title>Fine-scale spatial genetic structure of a fungal parasite of coffee scale insects.</title>
        <authorList>
            <person name="Jackson D."/>
            <person name="Zemenick K.A."/>
            <person name="Malloure B."/>
            <person name="Quandt C.A."/>
            <person name="James T.Y."/>
        </authorList>
    </citation>
    <scope>NUCLEOTIDE SEQUENCE [LARGE SCALE GENOMIC DNA]</scope>
    <source>
        <strain evidence="1 2">UM487</strain>
    </source>
</reference>
<proteinExistence type="predicted"/>
<accession>A0A179II92</accession>
<evidence type="ECO:0000313" key="1">
    <source>
        <dbReference type="EMBL" id="OAR01449.1"/>
    </source>
</evidence>